<dbReference type="Pfam" id="PF17946">
    <property type="entry name" value="RecC_C"/>
    <property type="match status" value="1"/>
</dbReference>
<keyword evidence="7 10" id="KW-0067">ATP-binding</keyword>
<reference evidence="12 13" key="1">
    <citation type="submission" date="2016-10" db="EMBL/GenBank/DDBJ databases">
        <authorList>
            <person name="de Groot N.N."/>
        </authorList>
    </citation>
    <scope>NUCLEOTIDE SEQUENCE [LARGE SCALE GENOMIC DNA]</scope>
    <source>
        <strain evidence="12 13">ATCC 35958</strain>
    </source>
</reference>
<dbReference type="GO" id="GO:0009338">
    <property type="term" value="C:exodeoxyribonuclease V complex"/>
    <property type="evidence" value="ECO:0007669"/>
    <property type="project" value="InterPro"/>
</dbReference>
<dbReference type="NCBIfam" id="TIGR01450">
    <property type="entry name" value="recC"/>
    <property type="match status" value="1"/>
</dbReference>
<evidence type="ECO:0000256" key="7">
    <source>
        <dbReference type="ARBA" id="ARBA00022840"/>
    </source>
</evidence>
<dbReference type="SUPFAM" id="SSF52540">
    <property type="entry name" value="P-loop containing nucleoside triphosphate hydrolases"/>
    <property type="match status" value="2"/>
</dbReference>
<dbReference type="GO" id="GO:0003678">
    <property type="term" value="F:DNA helicase activity"/>
    <property type="evidence" value="ECO:0007669"/>
    <property type="project" value="UniProtKB-UniRule"/>
</dbReference>
<dbReference type="STRING" id="180197.SAMN02982919_02102"/>
<comment type="subunit">
    <text evidence="10">Heterotrimer of RecB, RecC and RecD. All subunits contribute to DNA-binding.</text>
</comment>
<evidence type="ECO:0000313" key="13">
    <source>
        <dbReference type="Proteomes" id="UP000199766"/>
    </source>
</evidence>
<evidence type="ECO:0000256" key="2">
    <source>
        <dbReference type="ARBA" id="ARBA00022741"/>
    </source>
</evidence>
<evidence type="ECO:0000256" key="3">
    <source>
        <dbReference type="ARBA" id="ARBA00022763"/>
    </source>
</evidence>
<keyword evidence="9 10" id="KW-0234">DNA repair</keyword>
<dbReference type="Pfam" id="PF04257">
    <property type="entry name" value="Exonuc_V_gamma"/>
    <property type="match status" value="1"/>
</dbReference>
<evidence type="ECO:0000256" key="6">
    <source>
        <dbReference type="ARBA" id="ARBA00022839"/>
    </source>
</evidence>
<keyword evidence="1 10" id="KW-0540">Nuclease</keyword>
<protein>
    <recommendedName>
        <fullName evidence="10">RecBCD enzyme subunit RecC</fullName>
    </recommendedName>
    <alternativeName>
        <fullName evidence="10">Exonuclease V subunit RecC</fullName>
        <shortName evidence="10">ExoV subunit RecC</shortName>
    </alternativeName>
    <alternativeName>
        <fullName evidence="10">Helicase/nuclease RecBCD subunit RecC</fullName>
    </alternativeName>
</protein>
<evidence type="ECO:0000256" key="8">
    <source>
        <dbReference type="ARBA" id="ARBA00023125"/>
    </source>
</evidence>
<dbReference type="Proteomes" id="UP000199766">
    <property type="component" value="Unassembled WGS sequence"/>
</dbReference>
<keyword evidence="8 10" id="KW-0238">DNA-binding</keyword>
<evidence type="ECO:0000256" key="5">
    <source>
        <dbReference type="ARBA" id="ARBA00022806"/>
    </source>
</evidence>
<dbReference type="AlphaFoldDB" id="A0A1H9MY42"/>
<evidence type="ECO:0000313" key="12">
    <source>
        <dbReference type="EMBL" id="SER28624.1"/>
    </source>
</evidence>
<dbReference type="InterPro" id="IPR041500">
    <property type="entry name" value="RecC_C"/>
</dbReference>
<evidence type="ECO:0000256" key="4">
    <source>
        <dbReference type="ARBA" id="ARBA00022801"/>
    </source>
</evidence>
<comment type="similarity">
    <text evidence="10">Belongs to the RecC family.</text>
</comment>
<sequence>MSSTHIQPGLIALHGNRAETLASTVFAWLRQHPLAPLEEEVVLVQSNGMAEWFKMLQASGDGICAAARVELPSRFLWRTYRQVLGWAQVPPESPVDKTPLTWRLMRHLPELLEVPDFAPVARFLHSGEPDRLLSLSSRLADLFDQYQVYRPDWLADWSAGHDRLGAPGRPDVALPPDQLWQPLLWRAVLATLTERERSAIRPHIHQRALRVLHQPPGQGPALAHPVARRVVLFGMTHVPLPVLQVLAALAGHSQVLLAIPNPCRFHWADTIDGRELLRMERRRQPLRDGRDLAALPLEQMHAHAHPLLAAWGRQGRDFVRQLDEFDDAQQAQQRFSLPRVDLFDEDEDTPDTPLLTQVQHRIRDLLPLAEHPASTLQPTDRSIVFHVAHSALREVQILHDQLLHLLAQPPGQNAALQPRDVVVMVPDIDLMAPAIRAVFGQYGRHDARYIPFDITDLSARAKSPLVTALEWLLRLPQQRCRLSELRDLLDVPAVAARFDIAEDALGRLTQWMAGAGIRWGLNAAQRADLGLDACGAQNSALFGLQRMLLGYASGSTSFAGLEPYAEVGGLEAELAGALASLLHHLELWRVQALEPAAPAQWAARFRALLADMVQAVDDTDREMLAALEQALVRWQDACTQAQFAQAIPLSVARKGWLDTLHEPALDARFRAGGVTFCTLMPMRAVPFEVVCLLGMNDGDYPRRVPRSDFDLMALPGQHRPGDRSRQSDDRQLMLEALLSARRVLYISWSGRSVRDHSEQPPSVLVSQLRDYLASGWGAAALAERTTEHPLQPFSRRYFEGQPALWTFAREWRAAHATAESTEATPAPVAWVPDVQVPLTVAKLAAFLRHPVKTFFRERLGVVWDNWDEELADEESFGLAGLQEYGVVHTVMQQVLLALAPPTGAALAPDTSPDGVARLVAVQVERLRAAGQLPLGGFAARTQKQLTQALLPLLQAWQAAQAQHPDTTERLPLRWVSAEAHSATIVLEDWLDGLRQGGEAGPVWLELTPSRLLQGGAKPVARADRLLQPWVRSLAAAASGVPVRAVLVGRDATLHLPTLTVEQAQDTLHRLLQLWHAGMQEPLPLALQTALALVQGKEGEALKCYEGDYQREGDVAEPCLARVYADFEALGADGRFPRLAQQLCAPLLAWVQTVDIVQHPAHDDELAGASA</sequence>
<gene>
    <name evidence="10" type="primary">recC</name>
    <name evidence="12" type="ORF">SAMN02982919_02102</name>
</gene>
<dbReference type="PANTHER" id="PTHR30591:SF1">
    <property type="entry name" value="RECBCD ENZYME SUBUNIT RECC"/>
    <property type="match status" value="1"/>
</dbReference>
<dbReference type="HAMAP" id="MF_01486">
    <property type="entry name" value="RecC"/>
    <property type="match status" value="1"/>
</dbReference>
<dbReference type="OrthoDB" id="9762834at2"/>
<proteinExistence type="inferred from homology"/>
<keyword evidence="2 10" id="KW-0547">Nucleotide-binding</keyword>
<dbReference type="Gene3D" id="1.10.10.990">
    <property type="match status" value="1"/>
</dbReference>
<dbReference type="GO" id="GO:0003677">
    <property type="term" value="F:DNA binding"/>
    <property type="evidence" value="ECO:0007669"/>
    <property type="project" value="UniProtKB-UniRule"/>
</dbReference>
<dbReference type="InterPro" id="IPR013986">
    <property type="entry name" value="DExx_box_DNA_helicase_dom_sf"/>
</dbReference>
<dbReference type="GO" id="GO:0008854">
    <property type="term" value="F:exodeoxyribonuclease V activity"/>
    <property type="evidence" value="ECO:0007669"/>
    <property type="project" value="InterPro"/>
</dbReference>
<dbReference type="SUPFAM" id="SSF52980">
    <property type="entry name" value="Restriction endonuclease-like"/>
    <property type="match status" value="1"/>
</dbReference>
<dbReference type="InterPro" id="IPR027417">
    <property type="entry name" value="P-loop_NTPase"/>
</dbReference>
<accession>A0A1H9MY42</accession>
<dbReference type="InterPro" id="IPR006697">
    <property type="entry name" value="RecC"/>
</dbReference>
<keyword evidence="6 10" id="KW-0269">Exonuclease</keyword>
<dbReference type="Gene3D" id="3.40.50.300">
    <property type="entry name" value="P-loop containing nucleotide triphosphate hydrolases"/>
    <property type="match status" value="2"/>
</dbReference>
<dbReference type="InterPro" id="IPR011335">
    <property type="entry name" value="Restrct_endonuc-II-like"/>
</dbReference>
<feature type="domain" description="RecC C-terminal" evidence="11">
    <location>
        <begin position="838"/>
        <end position="1094"/>
    </location>
</feature>
<dbReference type="GO" id="GO:0000724">
    <property type="term" value="P:double-strand break repair via homologous recombination"/>
    <property type="evidence" value="ECO:0007669"/>
    <property type="project" value="UniProtKB-UniRule"/>
</dbReference>
<evidence type="ECO:0000256" key="1">
    <source>
        <dbReference type="ARBA" id="ARBA00022722"/>
    </source>
</evidence>
<dbReference type="Gene3D" id="1.10.10.160">
    <property type="match status" value="1"/>
</dbReference>
<keyword evidence="4 10" id="KW-0378">Hydrolase</keyword>
<keyword evidence="3 10" id="KW-0227">DNA damage</keyword>
<evidence type="ECO:0000256" key="10">
    <source>
        <dbReference type="HAMAP-Rule" id="MF_01486"/>
    </source>
</evidence>
<dbReference type="EMBL" id="FOGD01000006">
    <property type="protein sequence ID" value="SER28624.1"/>
    <property type="molecule type" value="Genomic_DNA"/>
</dbReference>
<evidence type="ECO:0000259" key="11">
    <source>
        <dbReference type="Pfam" id="PF17946"/>
    </source>
</evidence>
<keyword evidence="5 10" id="KW-0347">Helicase</keyword>
<dbReference type="PIRSF" id="PIRSF000980">
    <property type="entry name" value="RecC"/>
    <property type="match status" value="1"/>
</dbReference>
<organism evidence="12 13">
    <name type="scientific">Giesbergeria anulus</name>
    <dbReference type="NCBI Taxonomy" id="180197"/>
    <lineage>
        <taxon>Bacteria</taxon>
        <taxon>Pseudomonadati</taxon>
        <taxon>Pseudomonadota</taxon>
        <taxon>Betaproteobacteria</taxon>
        <taxon>Burkholderiales</taxon>
        <taxon>Comamonadaceae</taxon>
        <taxon>Giesbergeria</taxon>
    </lineage>
</organism>
<comment type="miscellaneous">
    <text evidence="10">In the RecBCD complex, RecB has a slow 3'-5' helicase, an exonuclease activity and loads RecA onto ssDNA, RecD has a fast 5'-3' helicase activity, while RecC stimulates the ATPase and processivity of the RecB helicase and contributes to recognition of the Chi site.</text>
</comment>
<dbReference type="PANTHER" id="PTHR30591">
    <property type="entry name" value="RECBCD ENZYME SUBUNIT RECC"/>
    <property type="match status" value="1"/>
</dbReference>
<comment type="function">
    <text evidence="10">A helicase/nuclease that prepares dsDNA breaks (DSB) for recombinational DNA repair. Binds to DSBs and unwinds DNA via a highly rapid and processive ATP-dependent bidirectional helicase activity. Unwinds dsDNA until it encounters a Chi (crossover hotspot instigator) sequence from the 3' direction. Cuts ssDNA a few nucleotides 3' to the Chi site. The properties and activities of the enzyme are changed at Chi. The Chi-altered holoenzyme produces a long 3'-ssDNA overhang and facilitates RecA-binding to the ssDNA for homologous DNA recombination and repair. Holoenzyme degrades any linearized DNA that is unable to undergo homologous recombination. In the holoenzyme this subunit recognizes the wild-type Chi sequence, and when added to isolated RecB increases its ATP-dependent helicase processivity.</text>
</comment>
<dbReference type="GO" id="GO:0005524">
    <property type="term" value="F:ATP binding"/>
    <property type="evidence" value="ECO:0007669"/>
    <property type="project" value="UniProtKB-UniRule"/>
</dbReference>
<name>A0A1H9MY42_9BURK</name>
<dbReference type="Gene3D" id="3.40.50.10930">
    <property type="match status" value="1"/>
</dbReference>
<keyword evidence="13" id="KW-1185">Reference proteome</keyword>
<evidence type="ECO:0000256" key="9">
    <source>
        <dbReference type="ARBA" id="ARBA00023204"/>
    </source>
</evidence>
<dbReference type="RefSeq" id="WP_091457084.1">
    <property type="nucleotide sequence ID" value="NZ_FOGD01000006.1"/>
</dbReference>